<feature type="region of interest" description="Disordered" evidence="13">
    <location>
        <begin position="1"/>
        <end position="75"/>
    </location>
</feature>
<evidence type="ECO:0000313" key="14">
    <source>
        <dbReference type="EMBL" id="KAF3698880.1"/>
    </source>
</evidence>
<evidence type="ECO:0000256" key="6">
    <source>
        <dbReference type="ARBA" id="ARBA00023069"/>
    </source>
</evidence>
<evidence type="ECO:0000256" key="8">
    <source>
        <dbReference type="ARBA" id="ARBA00023273"/>
    </source>
</evidence>
<keyword evidence="5" id="KW-0282">Flagellum</keyword>
<dbReference type="InterPro" id="IPR050687">
    <property type="entry name" value="Dynein_IC"/>
</dbReference>
<dbReference type="PANTHER" id="PTHR12442:SF12">
    <property type="entry name" value="DYNEIN AXONEMAL INTERMEDIATE CHAIN 4"/>
    <property type="match status" value="1"/>
</dbReference>
<evidence type="ECO:0000256" key="11">
    <source>
        <dbReference type="ARBA" id="ARBA00041557"/>
    </source>
</evidence>
<evidence type="ECO:0000256" key="4">
    <source>
        <dbReference type="ARBA" id="ARBA00022737"/>
    </source>
</evidence>
<dbReference type="SMART" id="SM00320">
    <property type="entry name" value="WD40"/>
    <property type="match status" value="6"/>
</dbReference>
<evidence type="ECO:0000256" key="12">
    <source>
        <dbReference type="PROSITE-ProRule" id="PRU00221"/>
    </source>
</evidence>
<dbReference type="Proteomes" id="UP000503349">
    <property type="component" value="Chromosome 14"/>
</dbReference>
<dbReference type="PROSITE" id="PS50082">
    <property type="entry name" value="WD_REPEATS_2"/>
    <property type="match status" value="1"/>
</dbReference>
<dbReference type="GO" id="GO:0003341">
    <property type="term" value="P:cilium movement"/>
    <property type="evidence" value="ECO:0007669"/>
    <property type="project" value="TreeGrafter"/>
</dbReference>
<dbReference type="Pfam" id="PF00400">
    <property type="entry name" value="WD40"/>
    <property type="match status" value="2"/>
</dbReference>
<feature type="region of interest" description="Disordered" evidence="13">
    <location>
        <begin position="283"/>
        <end position="312"/>
    </location>
</feature>
<dbReference type="FunFam" id="2.130.10.10:FF:001248">
    <property type="entry name" value="WD repeat domain 78"/>
    <property type="match status" value="1"/>
</dbReference>
<evidence type="ECO:0000256" key="2">
    <source>
        <dbReference type="ARBA" id="ARBA00022490"/>
    </source>
</evidence>
<dbReference type="InterPro" id="IPR015943">
    <property type="entry name" value="WD40/YVTN_repeat-like_dom_sf"/>
</dbReference>
<feature type="compositionally biased region" description="Basic residues" evidence="13">
    <location>
        <begin position="12"/>
        <end position="26"/>
    </location>
</feature>
<dbReference type="PANTHER" id="PTHR12442">
    <property type="entry name" value="DYNEIN INTERMEDIATE CHAIN"/>
    <property type="match status" value="1"/>
</dbReference>
<dbReference type="GO" id="GO:0045503">
    <property type="term" value="F:dynein light chain binding"/>
    <property type="evidence" value="ECO:0007669"/>
    <property type="project" value="TreeGrafter"/>
</dbReference>
<keyword evidence="2" id="KW-0963">Cytoplasm</keyword>
<evidence type="ECO:0000256" key="13">
    <source>
        <dbReference type="SAM" id="MobiDB-lite"/>
    </source>
</evidence>
<evidence type="ECO:0000256" key="10">
    <source>
        <dbReference type="ARBA" id="ARBA00040002"/>
    </source>
</evidence>
<keyword evidence="6" id="KW-0969">Cilium</keyword>
<keyword evidence="4" id="KW-0677">Repeat</keyword>
<dbReference type="GO" id="GO:0005858">
    <property type="term" value="C:axonemal dynein complex"/>
    <property type="evidence" value="ECO:0007669"/>
    <property type="project" value="TreeGrafter"/>
</dbReference>
<organism evidence="14 15">
    <name type="scientific">Channa argus</name>
    <name type="common">Northern snakehead</name>
    <name type="synonym">Ophicephalus argus</name>
    <dbReference type="NCBI Taxonomy" id="215402"/>
    <lineage>
        <taxon>Eukaryota</taxon>
        <taxon>Metazoa</taxon>
        <taxon>Chordata</taxon>
        <taxon>Craniata</taxon>
        <taxon>Vertebrata</taxon>
        <taxon>Euteleostomi</taxon>
        <taxon>Actinopterygii</taxon>
        <taxon>Neopterygii</taxon>
        <taxon>Teleostei</taxon>
        <taxon>Neoteleostei</taxon>
        <taxon>Acanthomorphata</taxon>
        <taxon>Anabantaria</taxon>
        <taxon>Anabantiformes</taxon>
        <taxon>Channoidei</taxon>
        <taxon>Channidae</taxon>
        <taxon>Channa</taxon>
    </lineage>
</organism>
<sequence>MSTSVGQEESKKRRALVLRPSSRKTSRSVSVSGTPGVSQLTRRRSSVLGSLSWRRSSVGGGSKVLLEKSSGPTPREAVRVFDEEGNDVTPQPLYQADPGAVQAKGSQFFMDEISAGSSSDQTTVTGSFNMPFSRSVLGSSRISSQSTLESVNEEIEETFSKRDVRINYPDVAGKRCTVREMVTEEMLQELIDIYITETDNISLLEIPSTSVSVDADYAEAVQERNSQYVEVCKNRMGNDKYVDRSMQTFNGAAKTKEIQRDRVIMVNKGTTVTSWDIYDTLCGAEQDETGPSPEPEKADYSEDASISAETSVSVGSTASSASASISLKEVEGSVSHFNAESNLQLIIHSEKFQHSLLVMERSILGNMYQSKLAAYRQLPVLEDPDNPVKPVAMEQRTEDTESCGSPGLERLWAFTCELSRGRSVTSIAWNKKNPDLLAVGYGEFDSSNKNPGLVCCWSFKNCKWPERVFHCSSAVTALDFSANNPKQLAVGMHDGNIAIYNVSQDKSHDINSSECPNKHLGPVWQLSWTPQELGLTGERVEALFSVSEDGRISKWFVFSSGLDCIDLMKLKRIRNTTKKPGHNNTTKKTECVLPALTPGLCFDFHPTNSNLYLVGTGEGFIHKCSCSNSQQFLETYRKHFSPVNCIAWSPLSPDVFLSCSTDWTIQLWKQNHHDPILSFTSSQMAVCDIKWSPKWATVFGAVYEKQLEIWDLNSNILNPIIVQPAVTGVKMTTLLFATQTDCVLVGDSDGQLTVYKLKNLSMGQSSQVDILERLICSAAST</sequence>
<protein>
    <recommendedName>
        <fullName evidence="10">Dynein axonemal intermediate chain 4</fullName>
    </recommendedName>
    <alternativeName>
        <fullName evidence="11">WD repeat-containing protein 78</fullName>
    </alternativeName>
</protein>
<gene>
    <name evidence="14" type="ORF">EXN66_Car014567</name>
</gene>
<proteinExistence type="predicted"/>
<reference evidence="14 15" key="1">
    <citation type="submission" date="2019-02" db="EMBL/GenBank/DDBJ databases">
        <title>Opniocepnalus argus genome.</title>
        <authorList>
            <person name="Zhou C."/>
            <person name="Xiao S."/>
        </authorList>
    </citation>
    <scope>NUCLEOTIDE SEQUENCE [LARGE SCALE GENOMIC DNA]</scope>
    <source>
        <strain evidence="14">OARG1902GOOAL</strain>
        <tissue evidence="14">Muscle</tissue>
    </source>
</reference>
<reference evidence="15" key="2">
    <citation type="submission" date="2019-02" db="EMBL/GenBank/DDBJ databases">
        <title>Opniocepnalus argus Var Kimnra genome.</title>
        <authorList>
            <person name="Zhou C."/>
            <person name="Xiao S."/>
        </authorList>
    </citation>
    <scope>NUCLEOTIDE SEQUENCE [LARGE SCALE GENOMIC DNA]</scope>
</reference>
<dbReference type="Gene3D" id="2.130.10.10">
    <property type="entry name" value="YVTN repeat-like/Quinoprotein amine dehydrogenase"/>
    <property type="match status" value="1"/>
</dbReference>
<evidence type="ECO:0000256" key="7">
    <source>
        <dbReference type="ARBA" id="ARBA00023212"/>
    </source>
</evidence>
<dbReference type="EMBL" id="CM015725">
    <property type="protein sequence ID" value="KAF3698880.1"/>
    <property type="molecule type" value="Genomic_DNA"/>
</dbReference>
<keyword evidence="3 12" id="KW-0853">WD repeat</keyword>
<comment type="subcellular location">
    <subcellularLocation>
        <location evidence="1">Cytoplasm</location>
        <location evidence="1">Cytoskeleton</location>
        <location evidence="1">Flagellum axoneme</location>
    </subcellularLocation>
    <subcellularLocation>
        <location evidence="9">Dynein axonemal particle</location>
    </subcellularLocation>
</comment>
<dbReference type="GO" id="GO:0045504">
    <property type="term" value="F:dynein heavy chain binding"/>
    <property type="evidence" value="ECO:0007669"/>
    <property type="project" value="TreeGrafter"/>
</dbReference>
<dbReference type="InterPro" id="IPR036322">
    <property type="entry name" value="WD40_repeat_dom_sf"/>
</dbReference>
<evidence type="ECO:0000256" key="1">
    <source>
        <dbReference type="ARBA" id="ARBA00004611"/>
    </source>
</evidence>
<keyword evidence="8" id="KW-0966">Cell projection</keyword>
<keyword evidence="7" id="KW-0206">Cytoskeleton</keyword>
<keyword evidence="15" id="KW-1185">Reference proteome</keyword>
<accession>A0A6G1Q8A4</accession>
<dbReference type="InterPro" id="IPR001680">
    <property type="entry name" value="WD40_rpt"/>
</dbReference>
<evidence type="ECO:0000256" key="3">
    <source>
        <dbReference type="ARBA" id="ARBA00022574"/>
    </source>
</evidence>
<evidence type="ECO:0000256" key="9">
    <source>
        <dbReference type="ARBA" id="ARBA00024190"/>
    </source>
</evidence>
<dbReference type="GO" id="GO:0120293">
    <property type="term" value="C:dynein axonemal particle"/>
    <property type="evidence" value="ECO:0007669"/>
    <property type="project" value="UniProtKB-SubCell"/>
</dbReference>
<name>A0A6G1Q8A4_CHAAH</name>
<dbReference type="SUPFAM" id="SSF50978">
    <property type="entry name" value="WD40 repeat-like"/>
    <property type="match status" value="1"/>
</dbReference>
<feature type="repeat" description="WD" evidence="12">
    <location>
        <begin position="636"/>
        <end position="678"/>
    </location>
</feature>
<evidence type="ECO:0000313" key="15">
    <source>
        <dbReference type="Proteomes" id="UP000503349"/>
    </source>
</evidence>
<evidence type="ECO:0000256" key="5">
    <source>
        <dbReference type="ARBA" id="ARBA00022846"/>
    </source>
</evidence>
<dbReference type="AlphaFoldDB" id="A0A6G1Q8A4"/>